<evidence type="ECO:0000313" key="8">
    <source>
        <dbReference type="EMBL" id="OCH98750.1"/>
    </source>
</evidence>
<evidence type="ECO:0000313" key="9">
    <source>
        <dbReference type="Proteomes" id="UP000054715"/>
    </source>
</evidence>
<organism evidence="7 9">
    <name type="scientific">Legionella jamestowniensis</name>
    <dbReference type="NCBI Taxonomy" id="455"/>
    <lineage>
        <taxon>Bacteria</taxon>
        <taxon>Pseudomonadati</taxon>
        <taxon>Pseudomonadota</taxon>
        <taxon>Gammaproteobacteria</taxon>
        <taxon>Legionellales</taxon>
        <taxon>Legionellaceae</taxon>
        <taxon>Legionella</taxon>
    </lineage>
</organism>
<dbReference type="AlphaFoldDB" id="A0A0W0UU33"/>
<dbReference type="GO" id="GO:0022857">
    <property type="term" value="F:transmembrane transporter activity"/>
    <property type="evidence" value="ECO:0007669"/>
    <property type="project" value="InterPro"/>
</dbReference>
<sequence>MNEVRLVLKNIIILFLSTLLISCERPSSSSVKLPLAEVDVAYPLKKNIIEWDEYTGRFQAVEEVDIRSRVTGYLDAIKFKDGQLVKTGDILFIIDPRPFEYALERAKAQYELTKKQYERAIKLKKESFIAAEEIDQRFQEMRVAETRLDEAKLNLEFTKVKSPISGKISRYYVSVGNLIRSNETILTKVVSINPIYFYFEVSQNDLLKYIRLAEAGKRPDQYSAAPIIIKLQDEKDYPHKGTMNFFDNVVDRDTGTILGRATVPNPEGIIYPGLFGRARLVGSEEYEALLLPDTAINTDQTRKFVYVVDKNNKVQRVYVELGPIRDSSYYIIRNGLKGDERVVVNGIQRIRVPGQEVKPLMVQLQE</sequence>
<dbReference type="Proteomes" id="UP000093336">
    <property type="component" value="Unassembled WGS sequence"/>
</dbReference>
<dbReference type="Gene3D" id="1.10.287.470">
    <property type="entry name" value="Helix hairpin bin"/>
    <property type="match status" value="1"/>
</dbReference>
<evidence type="ECO:0000256" key="3">
    <source>
        <dbReference type="SAM" id="Coils"/>
    </source>
</evidence>
<dbReference type="PANTHER" id="PTHR30158">
    <property type="entry name" value="ACRA/E-RELATED COMPONENT OF DRUG EFFLUX TRANSPORTER"/>
    <property type="match status" value="1"/>
</dbReference>
<dbReference type="InterPro" id="IPR058627">
    <property type="entry name" value="MdtA-like_C"/>
</dbReference>
<dbReference type="STRING" id="455.Ljam_0587"/>
<evidence type="ECO:0000259" key="6">
    <source>
        <dbReference type="Pfam" id="PF25967"/>
    </source>
</evidence>
<dbReference type="InterPro" id="IPR058625">
    <property type="entry name" value="MdtA-like_BSH"/>
</dbReference>
<dbReference type="GO" id="GO:0046677">
    <property type="term" value="P:response to antibiotic"/>
    <property type="evidence" value="ECO:0007669"/>
    <property type="project" value="TreeGrafter"/>
</dbReference>
<evidence type="ECO:0000259" key="5">
    <source>
        <dbReference type="Pfam" id="PF25944"/>
    </source>
</evidence>
<dbReference type="Proteomes" id="UP000054715">
    <property type="component" value="Unassembled WGS sequence"/>
</dbReference>
<feature type="domain" description="Multidrug resistance protein MdtA-like barrel-sandwich hybrid" evidence="4">
    <location>
        <begin position="63"/>
        <end position="185"/>
    </location>
</feature>
<evidence type="ECO:0000256" key="1">
    <source>
        <dbReference type="ARBA" id="ARBA00004519"/>
    </source>
</evidence>
<dbReference type="NCBIfam" id="TIGR01730">
    <property type="entry name" value="RND_mfp"/>
    <property type="match status" value="1"/>
</dbReference>
<evidence type="ECO:0000256" key="2">
    <source>
        <dbReference type="ARBA" id="ARBA00009477"/>
    </source>
</evidence>
<dbReference type="OrthoDB" id="9816569at2"/>
<comment type="similarity">
    <text evidence="2">Belongs to the membrane fusion protein (MFP) (TC 8.A.1) family.</text>
</comment>
<dbReference type="InterPro" id="IPR058626">
    <property type="entry name" value="MdtA-like_b-barrel"/>
</dbReference>
<name>A0A0W0UU33_9GAMM</name>
<reference evidence="8 10" key="2">
    <citation type="submission" date="2016-05" db="EMBL/GenBank/DDBJ databases">
        <authorList>
            <person name="Prochazka B."/>
            <person name="Indra A."/>
            <person name="Hasenberger P."/>
            <person name="Blaschitz M."/>
            <person name="Wagner L."/>
            <person name="Wewalka G."/>
            <person name="Sorschag S."/>
            <person name="Schmid D."/>
            <person name="Ruppitsch W."/>
        </authorList>
    </citation>
    <scope>NUCLEOTIDE SEQUENCE [LARGE SCALE GENOMIC DNA]</scope>
    <source>
        <strain evidence="8 10">974010_12</strain>
    </source>
</reference>
<reference evidence="7 9" key="1">
    <citation type="submission" date="2015-11" db="EMBL/GenBank/DDBJ databases">
        <title>Genomic analysis of 38 Legionella species identifies large and diverse effector repertoires.</title>
        <authorList>
            <person name="Burstein D."/>
            <person name="Amaro F."/>
            <person name="Zusman T."/>
            <person name="Lifshitz Z."/>
            <person name="Cohen O."/>
            <person name="Gilbert J.A."/>
            <person name="Pupko T."/>
            <person name="Shuman H.A."/>
            <person name="Segal G."/>
        </authorList>
    </citation>
    <scope>NUCLEOTIDE SEQUENCE [LARGE SCALE GENOMIC DNA]</scope>
    <source>
        <strain evidence="7 9">JA-26-G1-E2</strain>
    </source>
</reference>
<gene>
    <name evidence="8" type="ORF">A8135_10630</name>
    <name evidence="7" type="ORF">Ljam_0587</name>
</gene>
<dbReference type="PROSITE" id="PS51257">
    <property type="entry name" value="PROKAR_LIPOPROTEIN"/>
    <property type="match status" value="1"/>
</dbReference>
<keyword evidence="10" id="KW-1185">Reference proteome</keyword>
<dbReference type="Pfam" id="PF25967">
    <property type="entry name" value="RND-MFP_C"/>
    <property type="match status" value="1"/>
</dbReference>
<dbReference type="SUPFAM" id="SSF111369">
    <property type="entry name" value="HlyD-like secretion proteins"/>
    <property type="match status" value="1"/>
</dbReference>
<dbReference type="RefSeq" id="WP_058448638.1">
    <property type="nucleotide sequence ID" value="NZ_CAAAJF010000004.1"/>
</dbReference>
<dbReference type="PATRIC" id="fig|455.5.peg.621"/>
<comment type="caution">
    <text evidence="7">The sequence shown here is derived from an EMBL/GenBank/DDBJ whole genome shotgun (WGS) entry which is preliminary data.</text>
</comment>
<feature type="domain" description="Multidrug resistance protein MdtA-like C-terminal permuted SH3" evidence="6">
    <location>
        <begin position="288"/>
        <end position="349"/>
    </location>
</feature>
<dbReference type="GO" id="GO:0005886">
    <property type="term" value="C:plasma membrane"/>
    <property type="evidence" value="ECO:0007669"/>
    <property type="project" value="TreeGrafter"/>
</dbReference>
<proteinExistence type="inferred from homology"/>
<dbReference type="Gene3D" id="2.40.30.170">
    <property type="match status" value="1"/>
</dbReference>
<keyword evidence="3" id="KW-0175">Coiled coil</keyword>
<dbReference type="InterPro" id="IPR006143">
    <property type="entry name" value="RND_pump_MFP"/>
</dbReference>
<dbReference type="PANTHER" id="PTHR30158:SF24">
    <property type="entry name" value="HLYD FAMILY SECRETION PROTEIN"/>
    <property type="match status" value="1"/>
</dbReference>
<evidence type="ECO:0000313" key="7">
    <source>
        <dbReference type="EMBL" id="KTD11393.1"/>
    </source>
</evidence>
<dbReference type="Pfam" id="PF25944">
    <property type="entry name" value="Beta-barrel_RND"/>
    <property type="match status" value="1"/>
</dbReference>
<dbReference type="EMBL" id="LNYG01000008">
    <property type="protein sequence ID" value="KTD11393.1"/>
    <property type="molecule type" value="Genomic_DNA"/>
</dbReference>
<feature type="coiled-coil region" evidence="3">
    <location>
        <begin position="103"/>
        <end position="161"/>
    </location>
</feature>
<feature type="domain" description="Multidrug resistance protein MdtA-like beta-barrel" evidence="5">
    <location>
        <begin position="194"/>
        <end position="280"/>
    </location>
</feature>
<evidence type="ECO:0000313" key="10">
    <source>
        <dbReference type="Proteomes" id="UP000093336"/>
    </source>
</evidence>
<evidence type="ECO:0000259" key="4">
    <source>
        <dbReference type="Pfam" id="PF25917"/>
    </source>
</evidence>
<dbReference type="GO" id="GO:0030313">
    <property type="term" value="C:cell envelope"/>
    <property type="evidence" value="ECO:0007669"/>
    <property type="project" value="UniProtKB-SubCell"/>
</dbReference>
<protein>
    <submittedName>
        <fullName evidence="8">Efflux transporter periplasmic adaptor subunit</fullName>
    </submittedName>
    <submittedName>
        <fullName evidence="7">HlyD family transporter secretion protein</fullName>
    </submittedName>
</protein>
<dbReference type="Pfam" id="PF25917">
    <property type="entry name" value="BSH_RND"/>
    <property type="match status" value="1"/>
</dbReference>
<dbReference type="Gene3D" id="2.40.420.20">
    <property type="match status" value="1"/>
</dbReference>
<dbReference type="Gene3D" id="2.40.50.100">
    <property type="match status" value="1"/>
</dbReference>
<accession>A0A0W0UU33</accession>
<comment type="subcellular location">
    <subcellularLocation>
        <location evidence="1">Cell inner membrane</location>
        <topology evidence="1">Lipid-anchor</topology>
    </subcellularLocation>
</comment>
<dbReference type="EMBL" id="LYOZ01000006">
    <property type="protein sequence ID" value="OCH98750.1"/>
    <property type="molecule type" value="Genomic_DNA"/>
</dbReference>